<keyword evidence="4" id="KW-1185">Reference proteome</keyword>
<evidence type="ECO:0000256" key="1">
    <source>
        <dbReference type="ARBA" id="ARBA00023319"/>
    </source>
</evidence>
<evidence type="ECO:0000259" key="2">
    <source>
        <dbReference type="PROSITE" id="PS50835"/>
    </source>
</evidence>
<protein>
    <submittedName>
        <fullName evidence="3">Immunoglobulin domain-containing protein</fullName>
    </submittedName>
</protein>
<evidence type="ECO:0000313" key="3">
    <source>
        <dbReference type="EMBL" id="WRQ85906.1"/>
    </source>
</evidence>
<accession>A0ABZ1C387</accession>
<dbReference type="PANTHER" id="PTHR10075">
    <property type="entry name" value="BASIGIN RELATED"/>
    <property type="match status" value="1"/>
</dbReference>
<proteinExistence type="predicted"/>
<sequence>MFLAAQAYLSGQSEYWDKDTNFAPGVSRLNGIDAYVTLADRSRLIAGRFDSVDNVPAPGVVDLVRLGSGGEVETVLTTVFPEDSWVYRMIEQPGKGILLWGTFPTPDGGYEGIRRLLPDGNWDETFAAITDVFEPPVLDGMGRLLVSRGGLDRRPLRFSADGVPDPTFLVAEEIRGIRFLCPIPSGGMLLFYHPDGSSPRVSRVDDDGTLVADFPSIELPVAHSRVALPDGSVVVVTTHSSQSGRVWRLRRLRPDGQFDFEYATRPDPNSPAAEDVRLSIIGVIHDLLVASSGGDLKRVWFDDLEMSGVPGECSTDGQYVWVYNSYFGNAWEHYTLKAEQPPSYVVQPRVLNVSGRQDLVPLGWRYLIVADAVGLTPFTYEWFRDGDLIGNETSSSLLVEVSSTADEGSYSVAVSNNFGTALSAGVVLTVDTEHAVATITQPLGDQVVDLGDTVTFAVESSAVPAATYDWYHNDVRIEGATSSTLTLTGVGTADLGTYRVRARNVVVNSAGTFSSGRSSTATLRRSQSIEFSGPMGWWRDVGHVTLMAAASSGLPVDFEVVSGPASLTGPNLTLTGSGTVLVRATQVGDETWGEVVAERSFIVNDGYAGWVRSRFLAEELDDPSTVGPEVVLAGDGLTNLMKYALGMEPRLASSAIPEQVSVENGIAVYRFTRPNDRFDLSYVVEASIDLRTWTSETVDLRLESTDNSMETWRADWPVSRGDRIFFRLQVSQLPPAQP</sequence>
<dbReference type="RefSeq" id="WP_324725985.1">
    <property type="nucleotide sequence ID" value="NZ_CP139781.1"/>
</dbReference>
<dbReference type="SUPFAM" id="SSF48726">
    <property type="entry name" value="Immunoglobulin"/>
    <property type="match status" value="2"/>
</dbReference>
<dbReference type="InterPro" id="IPR003599">
    <property type="entry name" value="Ig_sub"/>
</dbReference>
<name>A0ABZ1C387_9BACT</name>
<evidence type="ECO:0000313" key="4">
    <source>
        <dbReference type="Proteomes" id="UP000738431"/>
    </source>
</evidence>
<dbReference type="Proteomes" id="UP000738431">
    <property type="component" value="Chromosome"/>
</dbReference>
<dbReference type="InterPro" id="IPR007110">
    <property type="entry name" value="Ig-like_dom"/>
</dbReference>
<dbReference type="PROSITE" id="PS50835">
    <property type="entry name" value="IG_LIKE"/>
    <property type="match status" value="1"/>
</dbReference>
<dbReference type="InterPro" id="IPR013431">
    <property type="entry name" value="Delta_60_rpt"/>
</dbReference>
<organism evidence="3 4">
    <name type="scientific">Actomonas aquatica</name>
    <dbReference type="NCBI Taxonomy" id="2866162"/>
    <lineage>
        <taxon>Bacteria</taxon>
        <taxon>Pseudomonadati</taxon>
        <taxon>Verrucomicrobiota</taxon>
        <taxon>Opitutia</taxon>
        <taxon>Opitutales</taxon>
        <taxon>Opitutaceae</taxon>
        <taxon>Actomonas</taxon>
    </lineage>
</organism>
<gene>
    <name evidence="3" type="ORF">K1X11_013920</name>
</gene>
<dbReference type="Pfam" id="PF17164">
    <property type="entry name" value="DUF5122"/>
    <property type="match status" value="1"/>
</dbReference>
<dbReference type="InterPro" id="IPR036179">
    <property type="entry name" value="Ig-like_dom_sf"/>
</dbReference>
<reference evidence="3 4" key="1">
    <citation type="submission" date="2021-08" db="EMBL/GenBank/DDBJ databases">
        <authorList>
            <person name="Zhang D."/>
            <person name="Zhang A."/>
            <person name="Wang L."/>
        </authorList>
    </citation>
    <scope>NUCLEOTIDE SEQUENCE [LARGE SCALE GENOMIC DNA]</scope>
    <source>
        <strain evidence="3 4">WL0086</strain>
    </source>
</reference>
<dbReference type="Gene3D" id="2.60.40.10">
    <property type="entry name" value="Immunoglobulins"/>
    <property type="match status" value="2"/>
</dbReference>
<dbReference type="SUPFAM" id="SSF101898">
    <property type="entry name" value="NHL repeat"/>
    <property type="match status" value="1"/>
</dbReference>
<dbReference type="EMBL" id="CP139781">
    <property type="protein sequence ID" value="WRQ85906.1"/>
    <property type="molecule type" value="Genomic_DNA"/>
</dbReference>
<keyword evidence="1" id="KW-0393">Immunoglobulin domain</keyword>
<reference evidence="3 4" key="2">
    <citation type="submission" date="2023-12" db="EMBL/GenBank/DDBJ databases">
        <title>Description of an unclassified Opitutus bacterium of Verrucomicrobiota.</title>
        <authorList>
            <person name="Zhang D.-F."/>
        </authorList>
    </citation>
    <scope>NUCLEOTIDE SEQUENCE [LARGE SCALE GENOMIC DNA]</scope>
    <source>
        <strain evidence="3 4">WL0086</strain>
    </source>
</reference>
<feature type="domain" description="Ig-like" evidence="2">
    <location>
        <begin position="348"/>
        <end position="429"/>
    </location>
</feature>
<dbReference type="SMART" id="SM00409">
    <property type="entry name" value="IG"/>
    <property type="match status" value="1"/>
</dbReference>
<dbReference type="Pfam" id="PF13927">
    <property type="entry name" value="Ig_3"/>
    <property type="match status" value="1"/>
</dbReference>
<dbReference type="InterPro" id="IPR013783">
    <property type="entry name" value="Ig-like_fold"/>
</dbReference>
<dbReference type="PANTHER" id="PTHR10075:SF14">
    <property type="entry name" value="CELL ADHESION MOLECULE DSCAM2-RELATED"/>
    <property type="match status" value="1"/>
</dbReference>